<dbReference type="Proteomes" id="UP000193144">
    <property type="component" value="Unassembled WGS sequence"/>
</dbReference>
<feature type="chain" id="PRO_5012824518" evidence="1">
    <location>
        <begin position="23"/>
        <end position="217"/>
    </location>
</feature>
<keyword evidence="3" id="KW-1185">Reference proteome</keyword>
<evidence type="ECO:0000256" key="1">
    <source>
        <dbReference type="SAM" id="SignalP"/>
    </source>
</evidence>
<evidence type="ECO:0000313" key="2">
    <source>
        <dbReference type="EMBL" id="ORY11889.1"/>
    </source>
</evidence>
<sequence length="217" mass="22723">MAWVQGFASVLIKLGLLGLDAGTSPATLDLLNGGVTGGGAMNSPSIPNTCIFQVTGIPGTVNPYKQADVSISAWLRCGDKTDLVGSWIGVPTATDLKVSDPRIGDLTLNFQASKFPTYPFPGDLIVRDGYWTDSAFKDGIGMGNCINFSKHSGLIGKDCSGEKVILIACDEGFGDGSSGVINDKNIQERGWLYAMALPVQGVNPGCSDGKRAVEFKG</sequence>
<reference evidence="2 3" key="1">
    <citation type="submission" date="2016-07" db="EMBL/GenBank/DDBJ databases">
        <title>Pervasive Adenine N6-methylation of Active Genes in Fungi.</title>
        <authorList>
            <consortium name="DOE Joint Genome Institute"/>
            <person name="Mondo S.J."/>
            <person name="Dannebaum R.O."/>
            <person name="Kuo R.C."/>
            <person name="Labutti K."/>
            <person name="Haridas S."/>
            <person name="Kuo A."/>
            <person name="Salamov A."/>
            <person name="Ahrendt S.R."/>
            <person name="Lipzen A."/>
            <person name="Sullivan W."/>
            <person name="Andreopoulos W.B."/>
            <person name="Clum A."/>
            <person name="Lindquist E."/>
            <person name="Daum C."/>
            <person name="Ramamoorthy G.K."/>
            <person name="Gryganskyi A."/>
            <person name="Culley D."/>
            <person name="Magnuson J.K."/>
            <person name="James T.Y."/>
            <person name="O'Malley M.A."/>
            <person name="Stajich J.E."/>
            <person name="Spatafora J.W."/>
            <person name="Visel A."/>
            <person name="Grigoriev I.V."/>
        </authorList>
    </citation>
    <scope>NUCLEOTIDE SEQUENCE [LARGE SCALE GENOMIC DNA]</scope>
    <source>
        <strain evidence="2 3">CBS 115471</strain>
    </source>
</reference>
<accession>A0A1Y1ZNR3</accession>
<protein>
    <submittedName>
        <fullName evidence="2">Uncharacterized protein</fullName>
    </submittedName>
</protein>
<dbReference type="EMBL" id="MCFA01000056">
    <property type="protein sequence ID" value="ORY11889.1"/>
    <property type="molecule type" value="Genomic_DNA"/>
</dbReference>
<proteinExistence type="predicted"/>
<evidence type="ECO:0000313" key="3">
    <source>
        <dbReference type="Proteomes" id="UP000193144"/>
    </source>
</evidence>
<dbReference type="AlphaFoldDB" id="A0A1Y1ZNR3"/>
<keyword evidence="1" id="KW-0732">Signal</keyword>
<organism evidence="2 3">
    <name type="scientific">Clohesyomyces aquaticus</name>
    <dbReference type="NCBI Taxonomy" id="1231657"/>
    <lineage>
        <taxon>Eukaryota</taxon>
        <taxon>Fungi</taxon>
        <taxon>Dikarya</taxon>
        <taxon>Ascomycota</taxon>
        <taxon>Pezizomycotina</taxon>
        <taxon>Dothideomycetes</taxon>
        <taxon>Pleosporomycetidae</taxon>
        <taxon>Pleosporales</taxon>
        <taxon>Lindgomycetaceae</taxon>
        <taxon>Clohesyomyces</taxon>
    </lineage>
</organism>
<comment type="caution">
    <text evidence="2">The sequence shown here is derived from an EMBL/GenBank/DDBJ whole genome shotgun (WGS) entry which is preliminary data.</text>
</comment>
<name>A0A1Y1ZNR3_9PLEO</name>
<dbReference type="OrthoDB" id="3782275at2759"/>
<gene>
    <name evidence="2" type="ORF">BCR34DRAFT_564517</name>
</gene>
<feature type="signal peptide" evidence="1">
    <location>
        <begin position="1"/>
        <end position="22"/>
    </location>
</feature>